<evidence type="ECO:0000313" key="1">
    <source>
        <dbReference type="EMBL" id="MBS3680370.1"/>
    </source>
</evidence>
<evidence type="ECO:0000313" key="2">
    <source>
        <dbReference type="Proteomes" id="UP000681870"/>
    </source>
</evidence>
<protein>
    <submittedName>
        <fullName evidence="1">Uncharacterized protein</fullName>
    </submittedName>
</protein>
<organism evidence="1 2">
    <name type="scientific">Ornithinibacillus massiliensis</name>
    <dbReference type="NCBI Taxonomy" id="1944633"/>
    <lineage>
        <taxon>Bacteria</taxon>
        <taxon>Bacillati</taxon>
        <taxon>Bacillota</taxon>
        <taxon>Bacilli</taxon>
        <taxon>Bacillales</taxon>
        <taxon>Bacillaceae</taxon>
        <taxon>Ornithinibacillus</taxon>
    </lineage>
</organism>
<dbReference type="Proteomes" id="UP000681870">
    <property type="component" value="Unassembled WGS sequence"/>
</dbReference>
<dbReference type="EMBL" id="JAGXBY010000003">
    <property type="protein sequence ID" value="MBS3680370.1"/>
    <property type="molecule type" value="Genomic_DNA"/>
</dbReference>
<dbReference type="RefSeq" id="WP_211741641.1">
    <property type="nucleotide sequence ID" value="NZ_JAGXBY010000003.1"/>
</dbReference>
<gene>
    <name evidence="1" type="ORF">KGF86_09090</name>
</gene>
<comment type="caution">
    <text evidence="1">The sequence shown here is derived from an EMBL/GenBank/DDBJ whole genome shotgun (WGS) entry which is preliminary data.</text>
</comment>
<proteinExistence type="predicted"/>
<sequence length="275" mass="32528">MNQIDGNQILKLGKKHKKWNEDVTIEGFPYLINNNRYFLANYLGKLSKDVKNIAIITPDTMRKEDALKALKPLVYFSIAFDRLENNTKGRAELDFSVYEEIRDYLRNILNSGVLKTDLLAIYERSLKIIEKNLHLQEEMLALRGGVTSIAKRILARSYFVDSEIEEILNMVPAPGWIQYEQLYDSYKYRHDFDVVYENQNNVELKPFFNFRDPKTLYNMTSKIAEHQLRNSLDNLTDSIDMSAYTKEEYFNYWTTKFKKGLSDRYIYLSNIIRYP</sequence>
<reference evidence="1 2" key="1">
    <citation type="submission" date="2021-05" db="EMBL/GenBank/DDBJ databases">
        <title>Ornithinibacillus massiliensis sp. nov.</title>
        <authorList>
            <person name="Iwaza R."/>
            <person name="Lagier J.-C."/>
            <person name="Raoult D."/>
        </authorList>
    </citation>
    <scope>NUCLEOTIDE SEQUENCE [LARGE SCALE GENOMIC DNA]</scope>
    <source>
        <strain evidence="1 2">Marseille-P3601</strain>
    </source>
</reference>
<name>A0ABS5MDJ4_9BACI</name>
<keyword evidence="2" id="KW-1185">Reference proteome</keyword>
<accession>A0ABS5MDJ4</accession>